<evidence type="ECO:0000313" key="3">
    <source>
        <dbReference type="Proteomes" id="UP000494040"/>
    </source>
</evidence>
<feature type="region of interest" description="Disordered" evidence="1">
    <location>
        <begin position="667"/>
        <end position="695"/>
    </location>
</feature>
<proteinExistence type="predicted"/>
<accession>A0A8I6S3I9</accession>
<keyword evidence="3" id="KW-1185">Reference proteome</keyword>
<dbReference type="GeneID" id="106668468"/>
<protein>
    <submittedName>
        <fullName evidence="2">Uncharacterized protein</fullName>
    </submittedName>
</protein>
<feature type="compositionally biased region" description="Basic and acidic residues" evidence="1">
    <location>
        <begin position="62"/>
        <end position="99"/>
    </location>
</feature>
<dbReference type="KEGG" id="clec:106668468"/>
<reference evidence="2" key="1">
    <citation type="submission" date="2022-01" db="UniProtKB">
        <authorList>
            <consortium name="EnsemblMetazoa"/>
        </authorList>
    </citation>
    <scope>IDENTIFICATION</scope>
</reference>
<feature type="region of interest" description="Disordered" evidence="1">
    <location>
        <begin position="59"/>
        <end position="108"/>
    </location>
</feature>
<organism evidence="2 3">
    <name type="scientific">Cimex lectularius</name>
    <name type="common">Bed bug</name>
    <name type="synonym">Acanthia lectularia</name>
    <dbReference type="NCBI Taxonomy" id="79782"/>
    <lineage>
        <taxon>Eukaryota</taxon>
        <taxon>Metazoa</taxon>
        <taxon>Ecdysozoa</taxon>
        <taxon>Arthropoda</taxon>
        <taxon>Hexapoda</taxon>
        <taxon>Insecta</taxon>
        <taxon>Pterygota</taxon>
        <taxon>Neoptera</taxon>
        <taxon>Paraneoptera</taxon>
        <taxon>Hemiptera</taxon>
        <taxon>Heteroptera</taxon>
        <taxon>Panheteroptera</taxon>
        <taxon>Cimicomorpha</taxon>
        <taxon>Cimicidae</taxon>
        <taxon>Cimex</taxon>
    </lineage>
</organism>
<dbReference type="Proteomes" id="UP000494040">
    <property type="component" value="Unassembled WGS sequence"/>
</dbReference>
<evidence type="ECO:0000256" key="1">
    <source>
        <dbReference type="SAM" id="MobiDB-lite"/>
    </source>
</evidence>
<feature type="region of interest" description="Disordered" evidence="1">
    <location>
        <begin position="325"/>
        <end position="348"/>
    </location>
</feature>
<dbReference type="EnsemblMetazoa" id="XM_014397268.2">
    <property type="protein sequence ID" value="XP_014252754.1"/>
    <property type="gene ID" value="LOC106668468"/>
</dbReference>
<evidence type="ECO:0000313" key="2">
    <source>
        <dbReference type="EnsemblMetazoa" id="XP_014252754.1"/>
    </source>
</evidence>
<dbReference type="AlphaFoldDB" id="A0A8I6S3I9"/>
<name>A0A8I6S3I9_CIMLE</name>
<feature type="compositionally biased region" description="Polar residues" evidence="1">
    <location>
        <begin position="326"/>
        <end position="337"/>
    </location>
</feature>
<sequence>MEKIQPQSSLDSGLPEIEPPVVLPCVLEIVQKIENYSETSNLGNRVNSVKDSMKDISSAGLTKEKKFPRIARPAEQESSGDKGEQETKGGGKIEPKRNNNGDNLSKLPSKAIDSASVKINNATLSKNQAEGRESNDDVFHPVADKYGRGNMTPTCRSKSQLSKGREFKNSKEMIYSSSSTKRKYRSRNHLLREKRNLMYKSILRKYYSSLKKYVKKFIDKTRVSTIHRSHQVAMLIRKDPQNKIIPPLKEGELIMRNVETRSASRRMRRKRNLQVDDDVFSDESSGLDKTTWRSYRTPKRRNHFTNCGKRRRQRMKRHIRPVRIDASSSDETPVAKTSSEEASVHAQAPAIVESVNDIGYIREHRSGAEVLPAPETIIKNLEEFVHGKKRKKISAPRVYLFGVPKKHRKVRNIEYYSDADSLLSLSDEDIFSKEVKGRKKYYMKHVKSHSRSVFKMPGTLIRKIKKMWKLEQNQHLYCEDEQECETSDVIIIRQPKYKIRDIPRHFVCKDCEMRSRGALLKDPFVYNVTNTAGVFSEEKIENKRNEVDDKEASGTSVIGTSCTNNRQSTLDENILHKLIGYNGFEYHCLSCKCDDCKVSKIPANFSSSRSKTGKDVIQPRNHWKSQADLENQTSRQCCRCAGRDLGEGRVGRKFIFYEKDFSQVPPSKEKSPLAAANRVDNCPSSSTPVETRDGSCPIKGGTDDVFFCEERKISNGCIAREKGPKNSEKVNRGFRAGIKRNNRVNSRKKGR</sequence>
<dbReference type="RefSeq" id="XP_014252754.1">
    <property type="nucleotide sequence ID" value="XM_014397268.2"/>
</dbReference>